<dbReference type="PANTHER" id="PTHR28037:SF1">
    <property type="entry name" value="ALCOHOL O-ACETYLTRANSFERASE 1-RELATED"/>
    <property type="match status" value="1"/>
</dbReference>
<keyword evidence="2" id="KW-1185">Reference proteome</keyword>
<reference evidence="1 2" key="1">
    <citation type="submission" date="2013-03" db="EMBL/GenBank/DDBJ databases">
        <title>The Genome Sequence of Capronia coronata CBS 617.96.</title>
        <authorList>
            <consortium name="The Broad Institute Genomics Platform"/>
            <person name="Cuomo C."/>
            <person name="de Hoog S."/>
            <person name="Gorbushina A."/>
            <person name="Walker B."/>
            <person name="Young S.K."/>
            <person name="Zeng Q."/>
            <person name="Gargeya S."/>
            <person name="Fitzgerald M."/>
            <person name="Haas B."/>
            <person name="Abouelleil A."/>
            <person name="Allen A.W."/>
            <person name="Alvarado L."/>
            <person name="Arachchi H.M."/>
            <person name="Berlin A.M."/>
            <person name="Chapman S.B."/>
            <person name="Gainer-Dewar J."/>
            <person name="Goldberg J."/>
            <person name="Griggs A."/>
            <person name="Gujja S."/>
            <person name="Hansen M."/>
            <person name="Howarth C."/>
            <person name="Imamovic A."/>
            <person name="Ireland A."/>
            <person name="Larimer J."/>
            <person name="McCowan C."/>
            <person name="Murphy C."/>
            <person name="Pearson M."/>
            <person name="Poon T.W."/>
            <person name="Priest M."/>
            <person name="Roberts A."/>
            <person name="Saif S."/>
            <person name="Shea T."/>
            <person name="Sisk P."/>
            <person name="Sykes S."/>
            <person name="Wortman J."/>
            <person name="Nusbaum C."/>
            <person name="Birren B."/>
        </authorList>
    </citation>
    <scope>NUCLEOTIDE SEQUENCE [LARGE SCALE GENOMIC DNA]</scope>
    <source>
        <strain evidence="1 2">CBS 617.96</strain>
    </source>
</reference>
<proteinExistence type="predicted"/>
<dbReference type="PANTHER" id="PTHR28037">
    <property type="entry name" value="ALCOHOL O-ACETYLTRANSFERASE 1-RELATED"/>
    <property type="match status" value="1"/>
</dbReference>
<evidence type="ECO:0000313" key="2">
    <source>
        <dbReference type="Proteomes" id="UP000019484"/>
    </source>
</evidence>
<dbReference type="eggNOG" id="ENOG502SGIR">
    <property type="taxonomic scope" value="Eukaryota"/>
</dbReference>
<dbReference type="HOGENOM" id="CLU_475046_0_0_1"/>
<dbReference type="InterPro" id="IPR052058">
    <property type="entry name" value="Alcohol_O-acetyltransferase"/>
</dbReference>
<dbReference type="InterPro" id="IPR023213">
    <property type="entry name" value="CAT-like_dom_sf"/>
</dbReference>
<dbReference type="GeneID" id="19159730"/>
<sequence length="578" mass="65237">MASQVRPEWLGSYATTRHDWHTLRTKDHSGYYRRIGIVESLFDVDGSEFEGRADITTDLLVELRTSLTLSALRDRILQAWSVLREKHVLLASRVVKAADLLPHQFNNSPEERLFVFEPNTTSETMLSKAKDSLTFVEDHYPQVSIDEFFIHTLNTGRCLDASKALSRLYVMPIDSPDNAMQAVHFILVAAHEITDGLTVMRWMSSFIDLLNASAPQLAYEAESLCSVSPVARLPPAQETLYPPITGSAAKERWSWALSRILRHTRKLPPAAFQNPLRRRLPLTRATPMRPEFPAILDYTHVPPINTFAVRAALSPRASQRLTQMCRDARISIGSGCFALVAVAMMLMEERRNPHVPQHERQPFVGSFPVNPRPFLTGRSTVGREDSLMLAFSEGVSLPFLPSDFDLDRRLRLLGRQADRQLRQYQKRPRSLEEEIHLGSKSPTQLLPLLYLDTMERLEARCDATRKRGWNVQGDYPASTTSRLATCGISSVGDRGSIIRSGKYDTRMMPSGKDIAADFRNLESNVRARDGEFLVGAVGDNGQLRFNASYDGCAIDPALAEEWKQTMETLLEPDRLFKL</sequence>
<comment type="caution">
    <text evidence="1">The sequence shown here is derived from an EMBL/GenBank/DDBJ whole genome shotgun (WGS) entry which is preliminary data.</text>
</comment>
<evidence type="ECO:0000313" key="1">
    <source>
        <dbReference type="EMBL" id="EXJ87925.1"/>
    </source>
</evidence>
<dbReference type="STRING" id="1182541.W9YE54"/>
<evidence type="ECO:0008006" key="3">
    <source>
        <dbReference type="Google" id="ProtNLM"/>
    </source>
</evidence>
<dbReference type="Gene3D" id="3.30.559.10">
    <property type="entry name" value="Chloramphenicol acetyltransferase-like domain"/>
    <property type="match status" value="1"/>
</dbReference>
<dbReference type="Proteomes" id="UP000019484">
    <property type="component" value="Unassembled WGS sequence"/>
</dbReference>
<organism evidence="1 2">
    <name type="scientific">Capronia coronata CBS 617.96</name>
    <dbReference type="NCBI Taxonomy" id="1182541"/>
    <lineage>
        <taxon>Eukaryota</taxon>
        <taxon>Fungi</taxon>
        <taxon>Dikarya</taxon>
        <taxon>Ascomycota</taxon>
        <taxon>Pezizomycotina</taxon>
        <taxon>Eurotiomycetes</taxon>
        <taxon>Chaetothyriomycetidae</taxon>
        <taxon>Chaetothyriales</taxon>
        <taxon>Herpotrichiellaceae</taxon>
        <taxon>Capronia</taxon>
    </lineage>
</organism>
<dbReference type="RefSeq" id="XP_007723931.1">
    <property type="nucleotide sequence ID" value="XM_007725741.1"/>
</dbReference>
<accession>W9YE54</accession>
<dbReference type="OrthoDB" id="3355480at2759"/>
<protein>
    <recommendedName>
        <fullName evidence="3">Condensation domain-containing protein</fullName>
    </recommendedName>
</protein>
<name>W9YE54_9EURO</name>
<dbReference type="EMBL" id="AMWN01000004">
    <property type="protein sequence ID" value="EXJ87925.1"/>
    <property type="molecule type" value="Genomic_DNA"/>
</dbReference>
<dbReference type="AlphaFoldDB" id="W9YE54"/>
<gene>
    <name evidence="1" type="ORF">A1O1_04852</name>
</gene>